<dbReference type="OrthoDB" id="10249888at2759"/>
<dbReference type="SMART" id="SM00292">
    <property type="entry name" value="BRCT"/>
    <property type="match status" value="1"/>
</dbReference>
<feature type="compositionally biased region" description="Basic and acidic residues" evidence="10">
    <location>
        <begin position="533"/>
        <end position="544"/>
    </location>
</feature>
<keyword evidence="14" id="KW-1185">Reference proteome</keyword>
<dbReference type="InterPro" id="IPR004274">
    <property type="entry name" value="FCP1_dom"/>
</dbReference>
<evidence type="ECO:0000256" key="4">
    <source>
        <dbReference type="ARBA" id="ARBA00022912"/>
    </source>
</evidence>
<evidence type="ECO:0000256" key="3">
    <source>
        <dbReference type="ARBA" id="ARBA00022801"/>
    </source>
</evidence>
<evidence type="ECO:0000256" key="9">
    <source>
        <dbReference type="RuleBase" id="RU366066"/>
    </source>
</evidence>
<feature type="domain" description="FCP1 homology" evidence="12">
    <location>
        <begin position="136"/>
        <end position="303"/>
    </location>
</feature>
<evidence type="ECO:0000256" key="6">
    <source>
        <dbReference type="ARBA" id="ARBA00040602"/>
    </source>
</evidence>
<comment type="subcellular location">
    <subcellularLocation>
        <location evidence="1 9">Nucleus</location>
    </subcellularLocation>
</comment>
<feature type="compositionally biased region" description="Acidic residues" evidence="10">
    <location>
        <begin position="656"/>
        <end position="666"/>
    </location>
</feature>
<accession>A0A1J1IT20</accession>
<dbReference type="Gene3D" id="2.40.50.100">
    <property type="match status" value="1"/>
</dbReference>
<dbReference type="InterPro" id="IPR001357">
    <property type="entry name" value="BRCT_dom"/>
</dbReference>
<dbReference type="SMART" id="SM00577">
    <property type="entry name" value="CPDc"/>
    <property type="match status" value="1"/>
</dbReference>
<evidence type="ECO:0000256" key="2">
    <source>
        <dbReference type="ARBA" id="ARBA00013081"/>
    </source>
</evidence>
<dbReference type="GO" id="GO:0008420">
    <property type="term" value="F:RNA polymerase II CTD heptapeptide repeat phosphatase activity"/>
    <property type="evidence" value="ECO:0007669"/>
    <property type="project" value="UniProtKB-UniRule"/>
</dbReference>
<evidence type="ECO:0000313" key="13">
    <source>
        <dbReference type="EMBL" id="CRL03381.1"/>
    </source>
</evidence>
<dbReference type="InterPro" id="IPR036412">
    <property type="entry name" value="HAD-like_sf"/>
</dbReference>
<feature type="region of interest" description="Disordered" evidence="10">
    <location>
        <begin position="530"/>
        <end position="549"/>
    </location>
</feature>
<evidence type="ECO:0000313" key="14">
    <source>
        <dbReference type="Proteomes" id="UP000183832"/>
    </source>
</evidence>
<keyword evidence="4" id="KW-0904">Protein phosphatase</keyword>
<comment type="catalytic activity">
    <reaction evidence="7 9">
        <text>O-phospho-L-seryl-[protein] + H2O = L-seryl-[protein] + phosphate</text>
        <dbReference type="Rhea" id="RHEA:20629"/>
        <dbReference type="Rhea" id="RHEA-COMP:9863"/>
        <dbReference type="Rhea" id="RHEA-COMP:11604"/>
        <dbReference type="ChEBI" id="CHEBI:15377"/>
        <dbReference type="ChEBI" id="CHEBI:29999"/>
        <dbReference type="ChEBI" id="CHEBI:43474"/>
        <dbReference type="ChEBI" id="CHEBI:83421"/>
        <dbReference type="EC" id="3.1.3.16"/>
    </reaction>
</comment>
<protein>
    <recommendedName>
        <fullName evidence="6 9">RNA polymerase II subunit A C-terminal domain phosphatase</fullName>
        <ecNumber evidence="2 9">3.1.3.16</ecNumber>
    </recommendedName>
</protein>
<comment type="function">
    <text evidence="9">This promotes the activity of RNA polymerase II.</text>
</comment>
<dbReference type="Pfam" id="PF00533">
    <property type="entry name" value="BRCT"/>
    <property type="match status" value="1"/>
</dbReference>
<feature type="region of interest" description="Disordered" evidence="10">
    <location>
        <begin position="561"/>
        <end position="684"/>
    </location>
</feature>
<dbReference type="CDD" id="cd07521">
    <property type="entry name" value="HAD_FCP1-like"/>
    <property type="match status" value="1"/>
</dbReference>
<evidence type="ECO:0000256" key="10">
    <source>
        <dbReference type="SAM" id="MobiDB-lite"/>
    </source>
</evidence>
<sequence>MSESNDILSPNKDIKIFKWVVHEGSQISNGSILCLYQLDGDEKIQRLKNTHYGTVKKLLHKEGETVNKLSPLLTYIECLHTTIIRDLCADCGADLEQIDIASSSKASVPMIHSVPDLKVSEELAKKLGRADTDRLLNDKKLVLLVDLDQTLIHTTNDNVPNNLKDVYHFQLYGINSPWYHTRLRPGTLTFLQNIDPLYELHICTFGARNYAHMICAFLDENGRLFSHRILSRDECLNATSKKDNLKALFPDDCGDSMVCIIDDREDVWNHATNLIQVKPYHFFQHTGDINAPPALAKRELDGKGVDFNKIVKLQKVKGKKKTKEENVEEKIETEDRKEEDVGESSSSFNDSDQKPPKNDETSDQQTEEKKLSNEDYEENLVEIQDPDDYLLYLESILKLIHERFYDVYDKTKNIPDLKLLIPKLKSEVLVGVSIVFSGLVPNIVKLENSRPYLIAKNLGADVTEGITDATTHLIAASTGTQKVFQALKNKKIQVVTPDWLWTCAERWEHVDEKLFPLSSNRNHKMRQIPAHCSPDRLPEPDDVKFNNPYLQMSDNDIASMEAEVEDDESSESDDDEKGESPPEAERVARKRRSSPDENEEEVKKFRPTIDLSGKGDESSESGSERESGGSGRSSSKEDDDDEEESPSAKFRRGEEISSEFELDSNDSVESVEQPGDEEDDGEWNMMGAALEREFLGYED</sequence>
<dbReference type="PANTHER" id="PTHR23081:SF36">
    <property type="entry name" value="RNA POLYMERASE II SUBUNIT A C-TERMINAL DOMAIN PHOSPHATASE"/>
    <property type="match status" value="1"/>
</dbReference>
<dbReference type="Gene3D" id="3.40.50.1000">
    <property type="entry name" value="HAD superfamily/HAD-like"/>
    <property type="match status" value="1"/>
</dbReference>
<feature type="compositionally biased region" description="Basic and acidic residues" evidence="10">
    <location>
        <begin position="351"/>
        <end position="373"/>
    </location>
</feature>
<dbReference type="AlphaFoldDB" id="A0A1J1IT20"/>
<evidence type="ECO:0000259" key="11">
    <source>
        <dbReference type="PROSITE" id="PS50172"/>
    </source>
</evidence>
<name>A0A1J1IT20_9DIPT</name>
<feature type="compositionally biased region" description="Basic and acidic residues" evidence="10">
    <location>
        <begin position="322"/>
        <end position="339"/>
    </location>
</feature>
<dbReference type="NCBIfam" id="TIGR02250">
    <property type="entry name" value="FCP1_euk"/>
    <property type="match status" value="1"/>
</dbReference>
<dbReference type="PROSITE" id="PS50172">
    <property type="entry name" value="BRCT"/>
    <property type="match status" value="1"/>
</dbReference>
<feature type="compositionally biased region" description="Basic and acidic residues" evidence="10">
    <location>
        <begin position="578"/>
        <end position="587"/>
    </location>
</feature>
<comment type="catalytic activity">
    <reaction evidence="8 9">
        <text>O-phospho-L-threonyl-[protein] + H2O = L-threonyl-[protein] + phosphate</text>
        <dbReference type="Rhea" id="RHEA:47004"/>
        <dbReference type="Rhea" id="RHEA-COMP:11060"/>
        <dbReference type="Rhea" id="RHEA-COMP:11605"/>
        <dbReference type="ChEBI" id="CHEBI:15377"/>
        <dbReference type="ChEBI" id="CHEBI:30013"/>
        <dbReference type="ChEBI" id="CHEBI:43474"/>
        <dbReference type="ChEBI" id="CHEBI:61977"/>
        <dbReference type="EC" id="3.1.3.16"/>
    </reaction>
</comment>
<feature type="region of interest" description="Disordered" evidence="10">
    <location>
        <begin position="322"/>
        <end position="377"/>
    </location>
</feature>
<dbReference type="EC" id="3.1.3.16" evidence="2 9"/>
<dbReference type="Pfam" id="PF03031">
    <property type="entry name" value="NIF"/>
    <property type="match status" value="1"/>
</dbReference>
<dbReference type="SUPFAM" id="SSF52113">
    <property type="entry name" value="BRCT domain"/>
    <property type="match status" value="1"/>
</dbReference>
<dbReference type="STRING" id="568069.A0A1J1IT20"/>
<dbReference type="InterPro" id="IPR023214">
    <property type="entry name" value="HAD_sf"/>
</dbReference>
<evidence type="ECO:0000256" key="8">
    <source>
        <dbReference type="ARBA" id="ARBA00048336"/>
    </source>
</evidence>
<dbReference type="PANTHER" id="PTHR23081">
    <property type="entry name" value="RNA POLYMERASE II CTD PHOSPHATASE"/>
    <property type="match status" value="1"/>
</dbReference>
<evidence type="ECO:0000256" key="7">
    <source>
        <dbReference type="ARBA" id="ARBA00047761"/>
    </source>
</evidence>
<evidence type="ECO:0000256" key="5">
    <source>
        <dbReference type="ARBA" id="ARBA00023242"/>
    </source>
</evidence>
<feature type="domain" description="BRCT" evidence="11">
    <location>
        <begin position="424"/>
        <end position="517"/>
    </location>
</feature>
<proteinExistence type="predicted"/>
<dbReference type="EMBL" id="CVRI01000059">
    <property type="protein sequence ID" value="CRL03381.1"/>
    <property type="molecule type" value="Genomic_DNA"/>
</dbReference>
<dbReference type="Gene3D" id="3.40.50.10190">
    <property type="entry name" value="BRCT domain"/>
    <property type="match status" value="1"/>
</dbReference>
<dbReference type="SUPFAM" id="SSF56784">
    <property type="entry name" value="HAD-like"/>
    <property type="match status" value="1"/>
</dbReference>
<dbReference type="FunFam" id="3.40.50.1000:FF:000040">
    <property type="entry name" value="RNA polymerase II subunit A C-terminal domain phosphatase"/>
    <property type="match status" value="1"/>
</dbReference>
<evidence type="ECO:0000256" key="1">
    <source>
        <dbReference type="ARBA" id="ARBA00004123"/>
    </source>
</evidence>
<dbReference type="InterPro" id="IPR011947">
    <property type="entry name" value="FCP1_euk"/>
</dbReference>
<dbReference type="InterPro" id="IPR036420">
    <property type="entry name" value="BRCT_dom_sf"/>
</dbReference>
<feature type="compositionally biased region" description="Basic and acidic residues" evidence="10">
    <location>
        <begin position="613"/>
        <end position="627"/>
    </location>
</feature>
<feature type="compositionally biased region" description="Acidic residues" evidence="10">
    <location>
        <begin position="562"/>
        <end position="577"/>
    </location>
</feature>
<dbReference type="CDD" id="cd17729">
    <property type="entry name" value="BRCT_CTDP1"/>
    <property type="match status" value="1"/>
</dbReference>
<gene>
    <name evidence="13" type="ORF">CLUMA_CG016389</name>
</gene>
<evidence type="ECO:0000259" key="12">
    <source>
        <dbReference type="PROSITE" id="PS50969"/>
    </source>
</evidence>
<keyword evidence="5 9" id="KW-0539">Nucleus</keyword>
<dbReference type="GO" id="GO:0005634">
    <property type="term" value="C:nucleus"/>
    <property type="evidence" value="ECO:0007669"/>
    <property type="project" value="UniProtKB-SubCell"/>
</dbReference>
<keyword evidence="3 9" id="KW-0378">Hydrolase</keyword>
<dbReference type="PROSITE" id="PS50969">
    <property type="entry name" value="FCP1"/>
    <property type="match status" value="1"/>
</dbReference>
<reference evidence="13 14" key="1">
    <citation type="submission" date="2015-04" db="EMBL/GenBank/DDBJ databases">
        <authorList>
            <person name="Syromyatnikov M.Y."/>
            <person name="Popov V.N."/>
        </authorList>
    </citation>
    <scope>NUCLEOTIDE SEQUENCE [LARGE SCALE GENOMIC DNA]</scope>
</reference>
<dbReference type="InterPro" id="IPR039189">
    <property type="entry name" value="Fcp1"/>
</dbReference>
<dbReference type="FunFam" id="3.40.50.10190:FF:000007">
    <property type="entry name" value="RNA polymerase II subunit A C-terminal domain phosphatase"/>
    <property type="match status" value="1"/>
</dbReference>
<organism evidence="13 14">
    <name type="scientific">Clunio marinus</name>
    <dbReference type="NCBI Taxonomy" id="568069"/>
    <lineage>
        <taxon>Eukaryota</taxon>
        <taxon>Metazoa</taxon>
        <taxon>Ecdysozoa</taxon>
        <taxon>Arthropoda</taxon>
        <taxon>Hexapoda</taxon>
        <taxon>Insecta</taxon>
        <taxon>Pterygota</taxon>
        <taxon>Neoptera</taxon>
        <taxon>Endopterygota</taxon>
        <taxon>Diptera</taxon>
        <taxon>Nematocera</taxon>
        <taxon>Chironomoidea</taxon>
        <taxon>Chironomidae</taxon>
        <taxon>Clunio</taxon>
    </lineage>
</organism>
<dbReference type="Proteomes" id="UP000183832">
    <property type="component" value="Unassembled WGS sequence"/>
</dbReference>